<dbReference type="EMBL" id="AYYI01000004">
    <property type="protein sequence ID" value="KRM99967.1"/>
    <property type="molecule type" value="Genomic_DNA"/>
</dbReference>
<dbReference type="AlphaFoldDB" id="A0A0R2D7D7"/>
<feature type="transmembrane region" description="Helical" evidence="8">
    <location>
        <begin position="122"/>
        <end position="141"/>
    </location>
</feature>
<organism evidence="9 10">
    <name type="scientific">Loigolactobacillus rennini DSM 20253</name>
    <dbReference type="NCBI Taxonomy" id="1423796"/>
    <lineage>
        <taxon>Bacteria</taxon>
        <taxon>Bacillati</taxon>
        <taxon>Bacillota</taxon>
        <taxon>Bacilli</taxon>
        <taxon>Lactobacillales</taxon>
        <taxon>Lactobacillaceae</taxon>
        <taxon>Loigolactobacillus</taxon>
    </lineage>
</organism>
<dbReference type="PANTHER" id="PTHR30472:SF70">
    <property type="entry name" value="MOLYBDATE IMPORT SYSTEM PERMEASE PROTEIN MOLB"/>
    <property type="match status" value="1"/>
</dbReference>
<evidence type="ECO:0000313" key="10">
    <source>
        <dbReference type="Proteomes" id="UP000051638"/>
    </source>
</evidence>
<gene>
    <name evidence="9" type="ORF">FC24_GL001511</name>
</gene>
<evidence type="ECO:0000256" key="4">
    <source>
        <dbReference type="ARBA" id="ARBA00022475"/>
    </source>
</evidence>
<evidence type="ECO:0000256" key="5">
    <source>
        <dbReference type="ARBA" id="ARBA00022692"/>
    </source>
</evidence>
<dbReference type="CDD" id="cd06550">
    <property type="entry name" value="TM_ABC_iron-siderophores_like"/>
    <property type="match status" value="1"/>
</dbReference>
<dbReference type="PANTHER" id="PTHR30472">
    <property type="entry name" value="FERRIC ENTEROBACTIN TRANSPORT SYSTEM PERMEASE PROTEIN"/>
    <property type="match status" value="1"/>
</dbReference>
<comment type="similarity">
    <text evidence="2">Belongs to the binding-protein-dependent transport system permease family. FecCD subfamily.</text>
</comment>
<feature type="transmembrane region" description="Helical" evidence="8">
    <location>
        <begin position="200"/>
        <end position="219"/>
    </location>
</feature>
<dbReference type="PATRIC" id="fig|1423796.3.peg.1539"/>
<dbReference type="STRING" id="1423796.FC24_GL001511"/>
<evidence type="ECO:0000256" key="1">
    <source>
        <dbReference type="ARBA" id="ARBA00004651"/>
    </source>
</evidence>
<reference evidence="9 10" key="1">
    <citation type="journal article" date="2015" name="Genome Announc.">
        <title>Expanding the biotechnology potential of lactobacilli through comparative genomics of 213 strains and associated genera.</title>
        <authorList>
            <person name="Sun Z."/>
            <person name="Harris H.M."/>
            <person name="McCann A."/>
            <person name="Guo C."/>
            <person name="Argimon S."/>
            <person name="Zhang W."/>
            <person name="Yang X."/>
            <person name="Jeffery I.B."/>
            <person name="Cooney J.C."/>
            <person name="Kagawa T.F."/>
            <person name="Liu W."/>
            <person name="Song Y."/>
            <person name="Salvetti E."/>
            <person name="Wrobel A."/>
            <person name="Rasinkangas P."/>
            <person name="Parkhill J."/>
            <person name="Rea M.C."/>
            <person name="O'Sullivan O."/>
            <person name="Ritari J."/>
            <person name="Douillard F.P."/>
            <person name="Paul Ross R."/>
            <person name="Yang R."/>
            <person name="Briner A.E."/>
            <person name="Felis G.E."/>
            <person name="de Vos W.M."/>
            <person name="Barrangou R."/>
            <person name="Klaenhammer T.R."/>
            <person name="Caufield P.W."/>
            <person name="Cui Y."/>
            <person name="Zhang H."/>
            <person name="O'Toole P.W."/>
        </authorList>
    </citation>
    <scope>NUCLEOTIDE SEQUENCE [LARGE SCALE GENOMIC DNA]</scope>
    <source>
        <strain evidence="9 10">DSM 20253</strain>
    </source>
</reference>
<feature type="transmembrane region" description="Helical" evidence="8">
    <location>
        <begin position="240"/>
        <end position="270"/>
    </location>
</feature>
<dbReference type="FunFam" id="1.10.3470.10:FF:000001">
    <property type="entry name" value="Vitamin B12 ABC transporter permease BtuC"/>
    <property type="match status" value="1"/>
</dbReference>
<feature type="transmembrane region" description="Helical" evidence="8">
    <location>
        <begin position="312"/>
        <end position="331"/>
    </location>
</feature>
<keyword evidence="10" id="KW-1185">Reference proteome</keyword>
<dbReference type="GO" id="GO:0005886">
    <property type="term" value="C:plasma membrane"/>
    <property type="evidence" value="ECO:0007669"/>
    <property type="project" value="UniProtKB-SubCell"/>
</dbReference>
<feature type="transmembrane region" description="Helical" evidence="8">
    <location>
        <begin position="153"/>
        <end position="174"/>
    </location>
</feature>
<dbReference type="SUPFAM" id="SSF81345">
    <property type="entry name" value="ABC transporter involved in vitamin B12 uptake, BtuC"/>
    <property type="match status" value="1"/>
</dbReference>
<accession>A0A0R2D7D7</accession>
<protein>
    <submittedName>
        <fullName evidence="9">Iron ABC transporter permease</fullName>
    </submittedName>
</protein>
<dbReference type="Pfam" id="PF01032">
    <property type="entry name" value="FecCD"/>
    <property type="match status" value="1"/>
</dbReference>
<name>A0A0R2D7D7_9LACO</name>
<dbReference type="InterPro" id="IPR000522">
    <property type="entry name" value="ABC_transptr_permease_BtuC"/>
</dbReference>
<keyword evidence="5 8" id="KW-0812">Transmembrane</keyword>
<feature type="transmembrane region" description="Helical" evidence="8">
    <location>
        <begin position="99"/>
        <end position="116"/>
    </location>
</feature>
<comment type="subcellular location">
    <subcellularLocation>
        <location evidence="1">Cell membrane</location>
        <topology evidence="1">Multi-pass membrane protein</topology>
    </subcellularLocation>
</comment>
<dbReference type="OrthoDB" id="9811721at2"/>
<dbReference type="Proteomes" id="UP000051638">
    <property type="component" value="Unassembled WGS sequence"/>
</dbReference>
<comment type="caution">
    <text evidence="9">The sequence shown here is derived from an EMBL/GenBank/DDBJ whole genome shotgun (WGS) entry which is preliminary data.</text>
</comment>
<dbReference type="GO" id="GO:0022857">
    <property type="term" value="F:transmembrane transporter activity"/>
    <property type="evidence" value="ECO:0007669"/>
    <property type="project" value="InterPro"/>
</dbReference>
<dbReference type="RefSeq" id="WP_057872931.1">
    <property type="nucleotide sequence ID" value="NZ_AYYI01000004.1"/>
</dbReference>
<keyword evidence="7 8" id="KW-0472">Membrane</keyword>
<evidence type="ECO:0000256" key="8">
    <source>
        <dbReference type="SAM" id="Phobius"/>
    </source>
</evidence>
<keyword evidence="6 8" id="KW-1133">Transmembrane helix</keyword>
<evidence type="ECO:0000313" key="9">
    <source>
        <dbReference type="EMBL" id="KRM99967.1"/>
    </source>
</evidence>
<dbReference type="InterPro" id="IPR037294">
    <property type="entry name" value="ABC_BtuC-like"/>
</dbReference>
<evidence type="ECO:0000256" key="2">
    <source>
        <dbReference type="ARBA" id="ARBA00007935"/>
    </source>
</evidence>
<sequence>MKSKAKRRLLLLMLLFALGIVFVISGYFGKYPIPFSAYIQALINFGQSDTPVNLQRIQTILLNIRWPRIILAVLIGAGISVSGATYQALFQNPMVSQDILGASQGAAFGAALGLFFNQAYEIIVLWSFLLGLTAVLLVLFLERLIRGHSKLNLILIGMIISSLFSSAVSFLKLIGDPTNTLPAITYWLMGSLSGIKPQDVYYAAPLLLIGMLPLLLLRWRLNVISLGNEEAASLGINIRLLRLIMITAATLVTAVAVSVSGMIGWVGLVVPHFARLLLGNNYRYTLPATALGGGIFLLLVDDCARLLTTSEIPIGILTSVIGAPVFLILIAQNSQPERS</sequence>
<feature type="transmembrane region" description="Helical" evidence="8">
    <location>
        <begin position="69"/>
        <end position="90"/>
    </location>
</feature>
<evidence type="ECO:0000256" key="6">
    <source>
        <dbReference type="ARBA" id="ARBA00022989"/>
    </source>
</evidence>
<feature type="transmembrane region" description="Helical" evidence="8">
    <location>
        <begin position="9"/>
        <end position="28"/>
    </location>
</feature>
<keyword evidence="3" id="KW-0813">Transport</keyword>
<proteinExistence type="inferred from homology"/>
<evidence type="ECO:0000256" key="7">
    <source>
        <dbReference type="ARBA" id="ARBA00023136"/>
    </source>
</evidence>
<feature type="transmembrane region" description="Helical" evidence="8">
    <location>
        <begin position="282"/>
        <end position="300"/>
    </location>
</feature>
<dbReference type="GO" id="GO:0033214">
    <property type="term" value="P:siderophore-iron import into cell"/>
    <property type="evidence" value="ECO:0007669"/>
    <property type="project" value="TreeGrafter"/>
</dbReference>
<dbReference type="Gene3D" id="1.10.3470.10">
    <property type="entry name" value="ABC transporter involved in vitamin B12 uptake, BtuC"/>
    <property type="match status" value="1"/>
</dbReference>
<keyword evidence="4" id="KW-1003">Cell membrane</keyword>
<evidence type="ECO:0000256" key="3">
    <source>
        <dbReference type="ARBA" id="ARBA00022448"/>
    </source>
</evidence>